<evidence type="ECO:0000313" key="3">
    <source>
        <dbReference type="Proteomes" id="UP000228934"/>
    </source>
</evidence>
<gene>
    <name evidence="2" type="ORF">AB205_0213130</name>
</gene>
<proteinExistence type="predicted"/>
<dbReference type="Proteomes" id="UP000228934">
    <property type="component" value="Unassembled WGS sequence"/>
</dbReference>
<keyword evidence="1" id="KW-0472">Membrane</keyword>
<evidence type="ECO:0000256" key="1">
    <source>
        <dbReference type="SAM" id="Phobius"/>
    </source>
</evidence>
<sequence length="56" mass="6540">MDTTSCAEFIQLLVLSNMLFLYPLLFVSKKKQKTILSLKVKFSVNIDLWFAEKNIQ</sequence>
<feature type="transmembrane region" description="Helical" evidence="1">
    <location>
        <begin position="6"/>
        <end position="27"/>
    </location>
</feature>
<reference evidence="3" key="1">
    <citation type="journal article" date="2017" name="Nat. Commun.">
        <title>The North American bullfrog draft genome provides insight into hormonal regulation of long noncoding RNA.</title>
        <authorList>
            <person name="Hammond S.A."/>
            <person name="Warren R.L."/>
            <person name="Vandervalk B.P."/>
            <person name="Kucuk E."/>
            <person name="Khan H."/>
            <person name="Gibb E.A."/>
            <person name="Pandoh P."/>
            <person name="Kirk H."/>
            <person name="Zhao Y."/>
            <person name="Jones M."/>
            <person name="Mungall A.J."/>
            <person name="Coope R."/>
            <person name="Pleasance S."/>
            <person name="Moore R.A."/>
            <person name="Holt R.A."/>
            <person name="Round J.M."/>
            <person name="Ohora S."/>
            <person name="Walle B.V."/>
            <person name="Veldhoen N."/>
            <person name="Helbing C.C."/>
            <person name="Birol I."/>
        </authorList>
    </citation>
    <scope>NUCLEOTIDE SEQUENCE [LARGE SCALE GENOMIC DNA]</scope>
</reference>
<protein>
    <submittedName>
        <fullName evidence="2">Uncharacterized protein</fullName>
    </submittedName>
</protein>
<organism evidence="2 3">
    <name type="scientific">Aquarana catesbeiana</name>
    <name type="common">American bullfrog</name>
    <name type="synonym">Rana catesbeiana</name>
    <dbReference type="NCBI Taxonomy" id="8400"/>
    <lineage>
        <taxon>Eukaryota</taxon>
        <taxon>Metazoa</taxon>
        <taxon>Chordata</taxon>
        <taxon>Craniata</taxon>
        <taxon>Vertebrata</taxon>
        <taxon>Euteleostomi</taxon>
        <taxon>Amphibia</taxon>
        <taxon>Batrachia</taxon>
        <taxon>Anura</taxon>
        <taxon>Neobatrachia</taxon>
        <taxon>Ranoidea</taxon>
        <taxon>Ranidae</taxon>
        <taxon>Aquarana</taxon>
    </lineage>
</organism>
<dbReference type="AlphaFoldDB" id="A0A2G9SI77"/>
<dbReference type="EMBL" id="KV924920">
    <property type="protein sequence ID" value="PIO39848.1"/>
    <property type="molecule type" value="Genomic_DNA"/>
</dbReference>
<name>A0A2G9SI77_AQUCT</name>
<keyword evidence="1" id="KW-1133">Transmembrane helix</keyword>
<accession>A0A2G9SI77</accession>
<evidence type="ECO:0000313" key="2">
    <source>
        <dbReference type="EMBL" id="PIO39848.1"/>
    </source>
</evidence>
<keyword evidence="3" id="KW-1185">Reference proteome</keyword>
<keyword evidence="1" id="KW-0812">Transmembrane</keyword>